<keyword evidence="5 7" id="KW-1133">Transmembrane helix</keyword>
<dbReference type="InterPro" id="IPR000515">
    <property type="entry name" value="MetI-like"/>
</dbReference>
<dbReference type="Pfam" id="PF00528">
    <property type="entry name" value="BPD_transp_1"/>
    <property type="match status" value="1"/>
</dbReference>
<gene>
    <name evidence="9" type="ORF">EKE94_12340</name>
</gene>
<keyword evidence="6 7" id="KW-0472">Membrane</keyword>
<dbReference type="Gene3D" id="1.10.3720.10">
    <property type="entry name" value="MetI-like"/>
    <property type="match status" value="1"/>
</dbReference>
<evidence type="ECO:0000259" key="8">
    <source>
        <dbReference type="PROSITE" id="PS50928"/>
    </source>
</evidence>
<comment type="subcellular location">
    <subcellularLocation>
        <location evidence="1 7">Cell membrane</location>
        <topology evidence="1 7">Multi-pass membrane protein</topology>
    </subcellularLocation>
</comment>
<comment type="caution">
    <text evidence="9">The sequence shown here is derived from an EMBL/GenBank/DDBJ whole genome shotgun (WGS) entry which is preliminary data.</text>
</comment>
<evidence type="ECO:0000256" key="4">
    <source>
        <dbReference type="ARBA" id="ARBA00022692"/>
    </source>
</evidence>
<keyword evidence="4 7" id="KW-0812">Transmembrane</keyword>
<reference evidence="9 10" key="1">
    <citation type="submission" date="2018-11" db="EMBL/GenBank/DDBJ databases">
        <title>Mesobaculum littorinae gen. nov., sp. nov., isolated from Littorina scabra that represents a novel genus of the order Rhodobacteraceae.</title>
        <authorList>
            <person name="Li F."/>
        </authorList>
    </citation>
    <scope>NUCLEOTIDE SEQUENCE [LARGE SCALE GENOMIC DNA]</scope>
    <source>
        <strain evidence="9 10">M0103</strain>
    </source>
</reference>
<feature type="domain" description="ABC transmembrane type-1" evidence="8">
    <location>
        <begin position="84"/>
        <end position="275"/>
    </location>
</feature>
<name>A0A438AF58_9RHOB</name>
<dbReference type="OrthoDB" id="9815445at2"/>
<feature type="transmembrane region" description="Helical" evidence="7">
    <location>
        <begin position="254"/>
        <end position="275"/>
    </location>
</feature>
<feature type="transmembrane region" description="Helical" evidence="7">
    <location>
        <begin position="196"/>
        <end position="221"/>
    </location>
</feature>
<feature type="transmembrane region" description="Helical" evidence="7">
    <location>
        <begin position="118"/>
        <end position="140"/>
    </location>
</feature>
<dbReference type="EMBL" id="RQXX01000004">
    <property type="protein sequence ID" value="RVV97350.1"/>
    <property type="molecule type" value="Genomic_DNA"/>
</dbReference>
<dbReference type="RefSeq" id="WP_127906946.1">
    <property type="nucleotide sequence ID" value="NZ_RQXX01000004.1"/>
</dbReference>
<dbReference type="GO" id="GO:0055085">
    <property type="term" value="P:transmembrane transport"/>
    <property type="evidence" value="ECO:0007669"/>
    <property type="project" value="InterPro"/>
</dbReference>
<evidence type="ECO:0000256" key="1">
    <source>
        <dbReference type="ARBA" id="ARBA00004651"/>
    </source>
</evidence>
<dbReference type="InterPro" id="IPR035906">
    <property type="entry name" value="MetI-like_sf"/>
</dbReference>
<dbReference type="GO" id="GO:0005886">
    <property type="term" value="C:plasma membrane"/>
    <property type="evidence" value="ECO:0007669"/>
    <property type="project" value="UniProtKB-SubCell"/>
</dbReference>
<accession>A0A438AF58</accession>
<keyword evidence="2 7" id="KW-0813">Transport</keyword>
<evidence type="ECO:0000256" key="3">
    <source>
        <dbReference type="ARBA" id="ARBA00022475"/>
    </source>
</evidence>
<dbReference type="PANTHER" id="PTHR43744">
    <property type="entry name" value="ABC TRANSPORTER PERMEASE PROTEIN MG189-RELATED-RELATED"/>
    <property type="match status" value="1"/>
</dbReference>
<evidence type="ECO:0000256" key="5">
    <source>
        <dbReference type="ARBA" id="ARBA00022989"/>
    </source>
</evidence>
<evidence type="ECO:0000256" key="2">
    <source>
        <dbReference type="ARBA" id="ARBA00022448"/>
    </source>
</evidence>
<keyword evidence="3" id="KW-1003">Cell membrane</keyword>
<dbReference type="PANTHER" id="PTHR43744:SF12">
    <property type="entry name" value="ABC TRANSPORTER PERMEASE PROTEIN MG189-RELATED"/>
    <property type="match status" value="1"/>
</dbReference>
<dbReference type="CDD" id="cd06261">
    <property type="entry name" value="TM_PBP2"/>
    <property type="match status" value="1"/>
</dbReference>
<evidence type="ECO:0000313" key="9">
    <source>
        <dbReference type="EMBL" id="RVV97350.1"/>
    </source>
</evidence>
<organism evidence="9 10">
    <name type="scientific">Mesobaculum littorinae</name>
    <dbReference type="NCBI Taxonomy" id="2486419"/>
    <lineage>
        <taxon>Bacteria</taxon>
        <taxon>Pseudomonadati</taxon>
        <taxon>Pseudomonadota</taxon>
        <taxon>Alphaproteobacteria</taxon>
        <taxon>Rhodobacterales</taxon>
        <taxon>Roseobacteraceae</taxon>
        <taxon>Mesobaculum</taxon>
    </lineage>
</organism>
<dbReference type="PROSITE" id="PS50928">
    <property type="entry name" value="ABC_TM1"/>
    <property type="match status" value="1"/>
</dbReference>
<dbReference type="AlphaFoldDB" id="A0A438AF58"/>
<feature type="transmembrane region" description="Helical" evidence="7">
    <location>
        <begin position="152"/>
        <end position="175"/>
    </location>
</feature>
<dbReference type="Proteomes" id="UP000285908">
    <property type="component" value="Unassembled WGS sequence"/>
</dbReference>
<feature type="transmembrane region" description="Helical" evidence="7">
    <location>
        <begin position="81"/>
        <end position="106"/>
    </location>
</feature>
<protein>
    <submittedName>
        <fullName evidence="9">Carbohydrate ABC transporter permease</fullName>
    </submittedName>
</protein>
<evidence type="ECO:0000256" key="7">
    <source>
        <dbReference type="RuleBase" id="RU363032"/>
    </source>
</evidence>
<evidence type="ECO:0000313" key="10">
    <source>
        <dbReference type="Proteomes" id="UP000285908"/>
    </source>
</evidence>
<comment type="similarity">
    <text evidence="7">Belongs to the binding-protein-dependent transport system permease family.</text>
</comment>
<evidence type="ECO:0000256" key="6">
    <source>
        <dbReference type="ARBA" id="ARBA00023136"/>
    </source>
</evidence>
<keyword evidence="10" id="KW-1185">Reference proteome</keyword>
<proteinExistence type="inferred from homology"/>
<feature type="transmembrane region" description="Helical" evidence="7">
    <location>
        <begin position="21"/>
        <end position="44"/>
    </location>
</feature>
<dbReference type="SUPFAM" id="SSF161098">
    <property type="entry name" value="MetI-like"/>
    <property type="match status" value="1"/>
</dbReference>
<sequence>MTDTPDTSRSRRGRSKSWGTAATVHAVLLGYTIIALFPVIVVILNSFKNRRGIFTEPLALPGPETFSLEGYSTVLSEGSFLLYYGNSLIVTVVSLFLILLLGAMAAHALSEYRFRLNGILSVYMILGIMVPIRLGTVAILQLMVQLDLVNTLVSLIFVYTAQGLPIAVFILTEFMRTLSRDIKDCARVDGLSEYRIFFEVVLPLVRPVLATVAVFSMIPIWNDLWFPLILASSDATKTVTLGVQQFIGQYTVNWSAVLASLSIAILPVLVLYAIFSRQLISGITSGAVKG</sequence>